<sequence>MEYYICCLKSGATLNFDKQCTNINLENGVFSVKDCKGKSLGVIPVENVEYFIAEKR</sequence>
<name>A0ABV1DU64_9FIRM</name>
<protein>
    <submittedName>
        <fullName evidence="1">Uncharacterized protein</fullName>
    </submittedName>
</protein>
<evidence type="ECO:0000313" key="1">
    <source>
        <dbReference type="EMBL" id="MEQ2433918.1"/>
    </source>
</evidence>
<comment type="caution">
    <text evidence="1">The sequence shown here is derived from an EMBL/GenBank/DDBJ whole genome shotgun (WGS) entry which is preliminary data.</text>
</comment>
<dbReference type="Proteomes" id="UP001457898">
    <property type="component" value="Unassembled WGS sequence"/>
</dbReference>
<gene>
    <name evidence="1" type="ORF">WMO65_23255</name>
</gene>
<reference evidence="1 2" key="1">
    <citation type="submission" date="2024-03" db="EMBL/GenBank/DDBJ databases">
        <title>Human intestinal bacterial collection.</title>
        <authorList>
            <person name="Pauvert C."/>
            <person name="Hitch T.C.A."/>
            <person name="Clavel T."/>
        </authorList>
    </citation>
    <scope>NUCLEOTIDE SEQUENCE [LARGE SCALE GENOMIC DNA]</scope>
    <source>
        <strain evidence="1 2">CLA-SR-H028</strain>
    </source>
</reference>
<organism evidence="1 2">
    <name type="scientific">Blautia caccae</name>
    <dbReference type="NCBI Taxonomy" id="3133175"/>
    <lineage>
        <taxon>Bacteria</taxon>
        <taxon>Bacillati</taxon>
        <taxon>Bacillota</taxon>
        <taxon>Clostridia</taxon>
        <taxon>Lachnospirales</taxon>
        <taxon>Lachnospiraceae</taxon>
        <taxon>Blautia</taxon>
    </lineage>
</organism>
<proteinExistence type="predicted"/>
<dbReference type="RefSeq" id="WP_256157902.1">
    <property type="nucleotide sequence ID" value="NZ_JBBMFP010000030.1"/>
</dbReference>
<keyword evidence="2" id="KW-1185">Reference proteome</keyword>
<accession>A0ABV1DU64</accession>
<evidence type="ECO:0000313" key="2">
    <source>
        <dbReference type="Proteomes" id="UP001457898"/>
    </source>
</evidence>
<dbReference type="EMBL" id="JBBMFP010000030">
    <property type="protein sequence ID" value="MEQ2433918.1"/>
    <property type="molecule type" value="Genomic_DNA"/>
</dbReference>